<accession>A0ABY3A833</accession>
<name>A0ABY3A833_9FLAO</name>
<protein>
    <recommendedName>
        <fullName evidence="3">Cthe-2314-like HEPN domain-containing protein</fullName>
    </recommendedName>
</protein>
<proteinExistence type="predicted"/>
<comment type="caution">
    <text evidence="1">The sequence shown here is derived from an EMBL/GenBank/DDBJ whole genome shotgun (WGS) entry which is preliminary data.</text>
</comment>
<gene>
    <name evidence="1" type="ORF">GQ41_1302</name>
</gene>
<dbReference type="RefSeq" id="WP_142188841.1">
    <property type="nucleotide sequence ID" value="NZ_VHIF01000001.1"/>
</dbReference>
<organism evidence="1 2">
    <name type="scientific">Arenibacter algicola</name>
    <dbReference type="NCBI Taxonomy" id="616991"/>
    <lineage>
        <taxon>Bacteria</taxon>
        <taxon>Pseudomonadati</taxon>
        <taxon>Bacteroidota</taxon>
        <taxon>Flavobacteriia</taxon>
        <taxon>Flavobacteriales</taxon>
        <taxon>Flavobacteriaceae</taxon>
        <taxon>Arenibacter</taxon>
    </lineage>
</organism>
<evidence type="ECO:0000313" key="2">
    <source>
        <dbReference type="Proteomes" id="UP000315363"/>
    </source>
</evidence>
<dbReference type="Proteomes" id="UP000315363">
    <property type="component" value="Unassembled WGS sequence"/>
</dbReference>
<reference evidence="1 2" key="1">
    <citation type="submission" date="2019-06" db="EMBL/GenBank/DDBJ databases">
        <title>A large-scale integrated study on North Sea by COGITO (Coastal Microbe Genomic &amp; Taxonomic Observatory).</title>
        <authorList>
            <person name="Teeling H."/>
        </authorList>
    </citation>
    <scope>NUCLEOTIDE SEQUENCE [LARGE SCALE GENOMIC DNA]</scope>
    <source>
        <strain evidence="1 2">MAR_2009_79</strain>
    </source>
</reference>
<evidence type="ECO:0000313" key="1">
    <source>
        <dbReference type="EMBL" id="TQO36719.1"/>
    </source>
</evidence>
<dbReference type="EMBL" id="VHIF01000001">
    <property type="protein sequence ID" value="TQO36719.1"/>
    <property type="molecule type" value="Genomic_DNA"/>
</dbReference>
<evidence type="ECO:0008006" key="3">
    <source>
        <dbReference type="Google" id="ProtNLM"/>
    </source>
</evidence>
<sequence length="286" mass="33627">MSRDINETKFSFKAFRNLKKGLGEFDAVVECNEMAIREFLNNLKASQDQKQFIQDLSNKHEVRVDSVNIVLFSSRIRLFYIMSVMQQAEQFIDEFRKEYKTYNPTWTNKVDGETDFDNLLQNIFSSKGQGITEIGKEVYYGFEYYRFVRNRFAHSEEKDLKKLNNLCKKVTEFTDYYNSKFHSVNCPNSYEKIDFNDFLLFTNIIKNIGYTLCEKCKPDNSQLAERIAKLEIEIDNKTIKPIKSINKLKNDPKRYSNAIGNLLNSNFGKINSSDRDKIIEHLKTAF</sequence>
<keyword evidence="2" id="KW-1185">Reference proteome</keyword>